<keyword evidence="2 5" id="KW-0238">DNA-binding</keyword>
<dbReference type="PANTHER" id="PTHR48111">
    <property type="entry name" value="REGULATOR OF RPOS"/>
    <property type="match status" value="1"/>
</dbReference>
<dbReference type="PANTHER" id="PTHR48111:SF2">
    <property type="entry name" value="RESPONSE REGULATOR SAER"/>
    <property type="match status" value="1"/>
</dbReference>
<dbReference type="CDD" id="cd00383">
    <property type="entry name" value="trans_reg_C"/>
    <property type="match status" value="1"/>
</dbReference>
<organism evidence="8 9">
    <name type="scientific">Anaerococcus octavius</name>
    <dbReference type="NCBI Taxonomy" id="54007"/>
    <lineage>
        <taxon>Bacteria</taxon>
        <taxon>Bacillati</taxon>
        <taxon>Bacillota</taxon>
        <taxon>Tissierellia</taxon>
        <taxon>Tissierellales</taxon>
        <taxon>Peptoniphilaceae</taxon>
        <taxon>Anaerococcus</taxon>
    </lineage>
</organism>
<reference evidence="8 9" key="1">
    <citation type="submission" date="2017-12" db="EMBL/GenBank/DDBJ databases">
        <title>Phylogenetic diversity of female urinary microbiome.</title>
        <authorList>
            <person name="Thomas-White K."/>
            <person name="Wolfe A.J."/>
        </authorList>
    </citation>
    <scope>NUCLEOTIDE SEQUENCE [LARGE SCALE GENOMIC DNA]</scope>
    <source>
        <strain evidence="8 9">UMB0119</strain>
    </source>
</reference>
<feature type="domain" description="Response regulatory" evidence="6">
    <location>
        <begin position="2"/>
        <end position="113"/>
    </location>
</feature>
<dbReference type="SMART" id="SM00448">
    <property type="entry name" value="REC"/>
    <property type="match status" value="1"/>
</dbReference>
<proteinExistence type="predicted"/>
<dbReference type="PROSITE" id="PS51755">
    <property type="entry name" value="OMPR_PHOB"/>
    <property type="match status" value="1"/>
</dbReference>
<evidence type="ECO:0000256" key="5">
    <source>
        <dbReference type="PROSITE-ProRule" id="PRU01091"/>
    </source>
</evidence>
<dbReference type="GO" id="GO:0032993">
    <property type="term" value="C:protein-DNA complex"/>
    <property type="evidence" value="ECO:0007669"/>
    <property type="project" value="TreeGrafter"/>
</dbReference>
<evidence type="ECO:0000313" key="8">
    <source>
        <dbReference type="EMBL" id="PKZ17341.1"/>
    </source>
</evidence>
<evidence type="ECO:0000256" key="1">
    <source>
        <dbReference type="ARBA" id="ARBA00023015"/>
    </source>
</evidence>
<keyword evidence="3" id="KW-0804">Transcription</keyword>
<protein>
    <submittedName>
        <fullName evidence="8">DNA-binding response regulator</fullName>
    </submittedName>
</protein>
<dbReference type="InterPro" id="IPR001867">
    <property type="entry name" value="OmpR/PhoB-type_DNA-bd"/>
</dbReference>
<dbReference type="Gene3D" id="6.10.250.690">
    <property type="match status" value="1"/>
</dbReference>
<dbReference type="Pfam" id="PF00486">
    <property type="entry name" value="Trans_reg_C"/>
    <property type="match status" value="1"/>
</dbReference>
<evidence type="ECO:0000259" key="6">
    <source>
        <dbReference type="PROSITE" id="PS50110"/>
    </source>
</evidence>
<dbReference type="InterPro" id="IPR016032">
    <property type="entry name" value="Sig_transdc_resp-reg_C-effctor"/>
</dbReference>
<sequence length="222" mass="25998">MKILLIDDDKDLTNLIKNTLKKEYEVEVCNDVSSINPNIFTEFNLIILDIMMPKMDGFQFLEKYRDMIDVPILLLTAKDFENDKLEGFALGADDYITKPFSINELRARVAAHLRREKREKHQRLLDYPISCDLLAANFYFKESEIKLTKSEYDICKLLLKNKGQVFTKENIYTLVYGYDAEGDSQTSITERIKLIRNKFGKYKVNPIKTIRGVGYKWEIENL</sequence>
<evidence type="ECO:0000256" key="3">
    <source>
        <dbReference type="ARBA" id="ARBA00023163"/>
    </source>
</evidence>
<dbReference type="InterPro" id="IPR036388">
    <property type="entry name" value="WH-like_DNA-bd_sf"/>
</dbReference>
<dbReference type="InterPro" id="IPR039420">
    <property type="entry name" value="WalR-like"/>
</dbReference>
<keyword evidence="4" id="KW-0597">Phosphoprotein</keyword>
<dbReference type="PROSITE" id="PS50110">
    <property type="entry name" value="RESPONSE_REGULATORY"/>
    <property type="match status" value="1"/>
</dbReference>
<keyword evidence="9" id="KW-1185">Reference proteome</keyword>
<comment type="caution">
    <text evidence="8">The sequence shown here is derived from an EMBL/GenBank/DDBJ whole genome shotgun (WGS) entry which is preliminary data.</text>
</comment>
<dbReference type="SMART" id="SM00862">
    <property type="entry name" value="Trans_reg_C"/>
    <property type="match status" value="1"/>
</dbReference>
<dbReference type="Gene3D" id="1.10.10.10">
    <property type="entry name" value="Winged helix-like DNA-binding domain superfamily/Winged helix DNA-binding domain"/>
    <property type="match status" value="1"/>
</dbReference>
<name>A0A2I1MB26_9FIRM</name>
<evidence type="ECO:0000259" key="7">
    <source>
        <dbReference type="PROSITE" id="PS51755"/>
    </source>
</evidence>
<dbReference type="EMBL" id="PKGS01000001">
    <property type="protein sequence ID" value="PKZ17341.1"/>
    <property type="molecule type" value="Genomic_DNA"/>
</dbReference>
<dbReference type="GO" id="GO:0000976">
    <property type="term" value="F:transcription cis-regulatory region binding"/>
    <property type="evidence" value="ECO:0007669"/>
    <property type="project" value="TreeGrafter"/>
</dbReference>
<dbReference type="RefSeq" id="WP_101539502.1">
    <property type="nucleotide sequence ID" value="NZ_PKGS01000001.1"/>
</dbReference>
<dbReference type="InterPro" id="IPR011006">
    <property type="entry name" value="CheY-like_superfamily"/>
</dbReference>
<dbReference type="SUPFAM" id="SSF52172">
    <property type="entry name" value="CheY-like"/>
    <property type="match status" value="1"/>
</dbReference>
<keyword evidence="1" id="KW-0805">Transcription regulation</keyword>
<feature type="domain" description="OmpR/PhoB-type" evidence="7">
    <location>
        <begin position="120"/>
        <end position="219"/>
    </location>
</feature>
<dbReference type="AlphaFoldDB" id="A0A2I1MB26"/>
<evidence type="ECO:0000313" key="9">
    <source>
        <dbReference type="Proteomes" id="UP000234335"/>
    </source>
</evidence>
<dbReference type="Proteomes" id="UP000234335">
    <property type="component" value="Unassembled WGS sequence"/>
</dbReference>
<feature type="modified residue" description="4-aspartylphosphate" evidence="4">
    <location>
        <position position="49"/>
    </location>
</feature>
<dbReference type="GO" id="GO:0000156">
    <property type="term" value="F:phosphorelay response regulator activity"/>
    <property type="evidence" value="ECO:0007669"/>
    <property type="project" value="TreeGrafter"/>
</dbReference>
<dbReference type="InterPro" id="IPR001789">
    <property type="entry name" value="Sig_transdc_resp-reg_receiver"/>
</dbReference>
<feature type="DNA-binding region" description="OmpR/PhoB-type" evidence="5">
    <location>
        <begin position="120"/>
        <end position="219"/>
    </location>
</feature>
<accession>A0A2I1MB26</accession>
<dbReference type="Gene3D" id="3.40.50.2300">
    <property type="match status" value="1"/>
</dbReference>
<dbReference type="SUPFAM" id="SSF46894">
    <property type="entry name" value="C-terminal effector domain of the bipartite response regulators"/>
    <property type="match status" value="1"/>
</dbReference>
<evidence type="ECO:0000256" key="4">
    <source>
        <dbReference type="PROSITE-ProRule" id="PRU00169"/>
    </source>
</evidence>
<gene>
    <name evidence="8" type="ORF">CYJ34_01135</name>
</gene>
<dbReference type="GO" id="GO:0006355">
    <property type="term" value="P:regulation of DNA-templated transcription"/>
    <property type="evidence" value="ECO:0007669"/>
    <property type="project" value="InterPro"/>
</dbReference>
<dbReference type="GO" id="GO:0005829">
    <property type="term" value="C:cytosol"/>
    <property type="evidence" value="ECO:0007669"/>
    <property type="project" value="TreeGrafter"/>
</dbReference>
<dbReference type="Pfam" id="PF00072">
    <property type="entry name" value="Response_reg"/>
    <property type="match status" value="1"/>
</dbReference>
<evidence type="ECO:0000256" key="2">
    <source>
        <dbReference type="ARBA" id="ARBA00023125"/>
    </source>
</evidence>